<evidence type="ECO:0000256" key="7">
    <source>
        <dbReference type="ARBA" id="ARBA00022786"/>
    </source>
</evidence>
<dbReference type="PROSITE" id="PS51873">
    <property type="entry name" value="TRIAD"/>
    <property type="match status" value="1"/>
</dbReference>
<evidence type="ECO:0000256" key="6">
    <source>
        <dbReference type="ARBA" id="ARBA00022771"/>
    </source>
</evidence>
<dbReference type="PANTHER" id="PTHR11685">
    <property type="entry name" value="RBR FAMILY RING FINGER AND IBR DOMAIN-CONTAINING"/>
    <property type="match status" value="1"/>
</dbReference>
<dbReference type="InterPro" id="IPR002867">
    <property type="entry name" value="IBR_dom"/>
</dbReference>
<feature type="region of interest" description="Disordered" evidence="10">
    <location>
        <begin position="1"/>
        <end position="103"/>
    </location>
</feature>
<feature type="domain" description="RING-type" evidence="12">
    <location>
        <begin position="198"/>
        <end position="371"/>
    </location>
</feature>
<feature type="compositionally biased region" description="Basic and acidic residues" evidence="10">
    <location>
        <begin position="73"/>
        <end position="90"/>
    </location>
</feature>
<keyword evidence="4" id="KW-0479">Metal-binding</keyword>
<keyword evidence="3" id="KW-0808">Transferase</keyword>
<feature type="non-terminal residue" evidence="13">
    <location>
        <position position="371"/>
    </location>
</feature>
<reference evidence="13 14" key="1">
    <citation type="submission" date="2019-03" db="EMBL/GenBank/DDBJ databases">
        <title>Single cell metagenomics reveals metabolic interactions within the superorganism composed of flagellate Streblomastix strix and complex community of Bacteroidetes bacteria on its surface.</title>
        <authorList>
            <person name="Treitli S.C."/>
            <person name="Kolisko M."/>
            <person name="Husnik F."/>
            <person name="Keeling P."/>
            <person name="Hampl V."/>
        </authorList>
    </citation>
    <scope>NUCLEOTIDE SEQUENCE [LARGE SCALE GENOMIC DNA]</scope>
    <source>
        <strain evidence="13">ST1C</strain>
    </source>
</reference>
<keyword evidence="5" id="KW-0677">Repeat</keyword>
<evidence type="ECO:0000313" key="13">
    <source>
        <dbReference type="EMBL" id="KAA6376277.1"/>
    </source>
</evidence>
<proteinExistence type="predicted"/>
<feature type="compositionally biased region" description="Basic and acidic residues" evidence="10">
    <location>
        <begin position="36"/>
        <end position="60"/>
    </location>
</feature>
<keyword evidence="6 9" id="KW-0863">Zinc-finger</keyword>
<dbReference type="GO" id="GO:0061630">
    <property type="term" value="F:ubiquitin protein ligase activity"/>
    <property type="evidence" value="ECO:0007669"/>
    <property type="project" value="UniProtKB-EC"/>
</dbReference>
<evidence type="ECO:0000256" key="8">
    <source>
        <dbReference type="ARBA" id="ARBA00022833"/>
    </source>
</evidence>
<protein>
    <recommendedName>
        <fullName evidence="2">RBR-type E3 ubiquitin transferase</fullName>
        <ecNumber evidence="2">2.3.2.31</ecNumber>
    </recommendedName>
</protein>
<comment type="catalytic activity">
    <reaction evidence="1">
        <text>[E2 ubiquitin-conjugating enzyme]-S-ubiquitinyl-L-cysteine + [acceptor protein]-L-lysine = [E2 ubiquitin-conjugating enzyme]-L-cysteine + [acceptor protein]-N(6)-ubiquitinyl-L-lysine.</text>
        <dbReference type="EC" id="2.3.2.31"/>
    </reaction>
</comment>
<dbReference type="PROSITE" id="PS50089">
    <property type="entry name" value="ZF_RING_2"/>
    <property type="match status" value="1"/>
</dbReference>
<comment type="caution">
    <text evidence="13">The sequence shown here is derived from an EMBL/GenBank/DDBJ whole genome shotgun (WGS) entry which is preliminary data.</text>
</comment>
<accession>A0A5J4V101</accession>
<dbReference type="Gene3D" id="3.30.40.10">
    <property type="entry name" value="Zinc/RING finger domain, C3HC4 (zinc finger)"/>
    <property type="match status" value="1"/>
</dbReference>
<evidence type="ECO:0000256" key="3">
    <source>
        <dbReference type="ARBA" id="ARBA00022679"/>
    </source>
</evidence>
<dbReference type="SUPFAM" id="SSF57850">
    <property type="entry name" value="RING/U-box"/>
    <property type="match status" value="2"/>
</dbReference>
<evidence type="ECO:0000256" key="2">
    <source>
        <dbReference type="ARBA" id="ARBA00012251"/>
    </source>
</evidence>
<sequence>MKDKIDKLNGKEKQKHSHKHQKKEKEQDNDDDNEQDNDKYIDDSKHSHQHKKKDEDSQKEQKKHKSEKHHDKHQQENKTEKQTHKTKDCQQLEVEEQESQDCDEDYEVEEEDYLMHEQQPFTFVKRVDLQKDLDKLISEVSILFSKSADEATLLLIQYNWKTEKLTNAFFANSEICLKSAGIFTSGSIPSQWIKAQQKEQNCPICYCPIESGQEVQLQCGHRFCSYCISMHINTQFLGGSSSISIGCPEIKCYAKIFPSMIRQVLSTYNVQTARGRGRQSQSAKAVEQFNQYIQDNFIESQRNKLCYCINPRCTYVAKCEDPLRYDVNCICGARFCFKCARSNHVPSTCDMMQQWEKMTKSESANFLWIQA</sequence>
<evidence type="ECO:0000256" key="5">
    <source>
        <dbReference type="ARBA" id="ARBA00022737"/>
    </source>
</evidence>
<dbReference type="GO" id="GO:0008270">
    <property type="term" value="F:zinc ion binding"/>
    <property type="evidence" value="ECO:0007669"/>
    <property type="project" value="UniProtKB-KW"/>
</dbReference>
<evidence type="ECO:0000256" key="9">
    <source>
        <dbReference type="PROSITE-ProRule" id="PRU00175"/>
    </source>
</evidence>
<dbReference type="SMART" id="SM00184">
    <property type="entry name" value="RING"/>
    <property type="match status" value="1"/>
</dbReference>
<dbReference type="InterPro" id="IPR044066">
    <property type="entry name" value="TRIAD_supradom"/>
</dbReference>
<dbReference type="InterPro" id="IPR001841">
    <property type="entry name" value="Znf_RING"/>
</dbReference>
<dbReference type="OrthoDB" id="10009520at2759"/>
<dbReference type="InterPro" id="IPR031127">
    <property type="entry name" value="E3_UB_ligase_RBR"/>
</dbReference>
<feature type="compositionally biased region" description="Basic and acidic residues" evidence="10">
    <location>
        <begin position="1"/>
        <end position="12"/>
    </location>
</feature>
<dbReference type="PROSITE" id="PS00518">
    <property type="entry name" value="ZF_RING_1"/>
    <property type="match status" value="1"/>
</dbReference>
<evidence type="ECO:0000256" key="4">
    <source>
        <dbReference type="ARBA" id="ARBA00022723"/>
    </source>
</evidence>
<dbReference type="InterPro" id="IPR017907">
    <property type="entry name" value="Znf_RING_CS"/>
</dbReference>
<dbReference type="AlphaFoldDB" id="A0A5J4V101"/>
<feature type="compositionally biased region" description="Basic residues" evidence="10">
    <location>
        <begin position="13"/>
        <end position="22"/>
    </location>
</feature>
<dbReference type="SMART" id="SM00647">
    <property type="entry name" value="IBR"/>
    <property type="match status" value="1"/>
</dbReference>
<dbReference type="InterPro" id="IPR013083">
    <property type="entry name" value="Znf_RING/FYVE/PHD"/>
</dbReference>
<organism evidence="13 14">
    <name type="scientific">Streblomastix strix</name>
    <dbReference type="NCBI Taxonomy" id="222440"/>
    <lineage>
        <taxon>Eukaryota</taxon>
        <taxon>Metamonada</taxon>
        <taxon>Preaxostyla</taxon>
        <taxon>Oxymonadida</taxon>
        <taxon>Streblomastigidae</taxon>
        <taxon>Streblomastix</taxon>
    </lineage>
</organism>
<evidence type="ECO:0000256" key="1">
    <source>
        <dbReference type="ARBA" id="ARBA00001798"/>
    </source>
</evidence>
<dbReference type="Proteomes" id="UP000324800">
    <property type="component" value="Unassembled WGS sequence"/>
</dbReference>
<feature type="compositionally biased region" description="Basic residues" evidence="10">
    <location>
        <begin position="61"/>
        <end position="72"/>
    </location>
</feature>
<gene>
    <name evidence="13" type="ORF">EZS28_028195</name>
</gene>
<dbReference type="EC" id="2.3.2.31" evidence="2"/>
<evidence type="ECO:0000259" key="11">
    <source>
        <dbReference type="PROSITE" id="PS50089"/>
    </source>
</evidence>
<keyword evidence="8" id="KW-0862">Zinc</keyword>
<dbReference type="Pfam" id="PF13639">
    <property type="entry name" value="zf-RING_2"/>
    <property type="match status" value="1"/>
</dbReference>
<keyword evidence="7" id="KW-0833">Ubl conjugation pathway</keyword>
<dbReference type="Pfam" id="PF01485">
    <property type="entry name" value="IBR"/>
    <property type="match status" value="1"/>
</dbReference>
<dbReference type="EMBL" id="SNRW01010637">
    <property type="protein sequence ID" value="KAA6376277.1"/>
    <property type="molecule type" value="Genomic_DNA"/>
</dbReference>
<evidence type="ECO:0000259" key="12">
    <source>
        <dbReference type="PROSITE" id="PS51873"/>
    </source>
</evidence>
<evidence type="ECO:0000256" key="10">
    <source>
        <dbReference type="SAM" id="MobiDB-lite"/>
    </source>
</evidence>
<feature type="domain" description="RING-type" evidence="11">
    <location>
        <begin position="202"/>
        <end position="251"/>
    </location>
</feature>
<name>A0A5J4V101_9EUKA</name>
<evidence type="ECO:0000313" key="14">
    <source>
        <dbReference type="Proteomes" id="UP000324800"/>
    </source>
</evidence>
<feature type="compositionally biased region" description="Acidic residues" evidence="10">
    <location>
        <begin position="93"/>
        <end position="103"/>
    </location>
</feature>
<dbReference type="GO" id="GO:0016567">
    <property type="term" value="P:protein ubiquitination"/>
    <property type="evidence" value="ECO:0007669"/>
    <property type="project" value="InterPro"/>
</dbReference>